<dbReference type="InterPro" id="IPR036414">
    <property type="entry name" value="YaeB_N_sf"/>
</dbReference>
<comment type="similarity">
    <text evidence="2">Belongs to the tRNA methyltransferase O family.</text>
</comment>
<name>G4CIY9_9NEIS</name>
<evidence type="ECO:0000313" key="5">
    <source>
        <dbReference type="Proteomes" id="UP000003019"/>
    </source>
</evidence>
<protein>
    <recommendedName>
        <fullName evidence="3">TsaA-like domain-containing protein</fullName>
    </recommendedName>
</protein>
<dbReference type="InterPro" id="IPR040372">
    <property type="entry name" value="YaeB-like"/>
</dbReference>
<dbReference type="CDD" id="cd09281">
    <property type="entry name" value="UPF0066"/>
    <property type="match status" value="1"/>
</dbReference>
<evidence type="ECO:0000256" key="1">
    <source>
        <dbReference type="ARBA" id="ARBA00022691"/>
    </source>
</evidence>
<dbReference type="Gene3D" id="3.30.2310.10">
    <property type="entry name" value="YaeB-like"/>
    <property type="match status" value="1"/>
</dbReference>
<evidence type="ECO:0000259" key="3">
    <source>
        <dbReference type="PROSITE" id="PS51668"/>
    </source>
</evidence>
<dbReference type="Pfam" id="PF01980">
    <property type="entry name" value="TrmO_N"/>
    <property type="match status" value="1"/>
</dbReference>
<dbReference type="Proteomes" id="UP000003019">
    <property type="component" value="Unassembled WGS sequence"/>
</dbReference>
<keyword evidence="1" id="KW-0949">S-adenosyl-L-methionine</keyword>
<dbReference type="SUPFAM" id="SSF118196">
    <property type="entry name" value="YaeB-like"/>
    <property type="match status" value="1"/>
</dbReference>
<dbReference type="InterPro" id="IPR023368">
    <property type="entry name" value="UPF0066_cons_site"/>
</dbReference>
<evidence type="ECO:0000256" key="2">
    <source>
        <dbReference type="ARBA" id="ARBA00033753"/>
    </source>
</evidence>
<dbReference type="PROSITE" id="PS01318">
    <property type="entry name" value="TSAA_1"/>
    <property type="match status" value="1"/>
</dbReference>
<dbReference type="PANTHER" id="PTHR12818:SF0">
    <property type="entry name" value="TRNA (ADENINE(37)-N6)-METHYLTRANSFERASE"/>
    <property type="match status" value="1"/>
</dbReference>
<dbReference type="Gene3D" id="2.40.30.70">
    <property type="entry name" value="YaeB-like"/>
    <property type="match status" value="1"/>
</dbReference>
<dbReference type="PATRIC" id="fig|1032488.3.peg.1489"/>
<accession>G4CIY9</accession>
<evidence type="ECO:0000313" key="4">
    <source>
        <dbReference type="EMBL" id="EGY52202.1"/>
    </source>
</evidence>
<dbReference type="InterPro" id="IPR023370">
    <property type="entry name" value="TrmO-like_N"/>
</dbReference>
<feature type="domain" description="TsaA-like" evidence="3">
    <location>
        <begin position="30"/>
        <end position="169"/>
    </location>
</feature>
<dbReference type="AlphaFoldDB" id="G4CIY9"/>
<proteinExistence type="inferred from homology"/>
<dbReference type="PANTHER" id="PTHR12818">
    <property type="entry name" value="TRNA (ADENINE(37)-N6)-METHYLTRANSFERASE"/>
    <property type="match status" value="1"/>
</dbReference>
<keyword evidence="5" id="KW-1185">Reference proteome</keyword>
<dbReference type="InterPro" id="IPR041369">
    <property type="entry name" value="TrmO_C"/>
</dbReference>
<dbReference type="HOGENOM" id="CLU_013458_3_0_4"/>
<sequence length="262" mass="29197">MRTFKNKTLKSPWHLQTKDCLQVLMLSYAFSPIAVVRSPFRQKFGIPRQPHLAPSAEICIEFQPEFGADCVRGLADFGYLWVQFVFHGVLDEGWSPLVRPPRLGGKQKMGVFATRSPHRPNPLGLSLLKLERIEHSRPLRIWCSGADLLDGTPVLDIKPYLPFVEARPDAAAGFAAEPPSRLTVVWQTDPACLPEALRRLVEESIAQDPRPAYQNLPERIYVMALAGYEIRFRIADGQAVVLAAEPSDGVQEAKGGTEKEAT</sequence>
<dbReference type="Pfam" id="PF18389">
    <property type="entry name" value="TrmO_C"/>
    <property type="match status" value="1"/>
</dbReference>
<dbReference type="NCBIfam" id="TIGR00104">
    <property type="entry name" value="tRNA_TsaA"/>
    <property type="match status" value="1"/>
</dbReference>
<dbReference type="PROSITE" id="PS51668">
    <property type="entry name" value="TSAA_2"/>
    <property type="match status" value="1"/>
</dbReference>
<gene>
    <name evidence="4" type="ORF">HMPREF9371_1578</name>
</gene>
<organism evidence="4 5">
    <name type="scientific">Neisseria shayeganii 871</name>
    <dbReference type="NCBI Taxonomy" id="1032488"/>
    <lineage>
        <taxon>Bacteria</taxon>
        <taxon>Pseudomonadati</taxon>
        <taxon>Pseudomonadota</taxon>
        <taxon>Betaproteobacteria</taxon>
        <taxon>Neisseriales</taxon>
        <taxon>Neisseriaceae</taxon>
        <taxon>Neisseria</taxon>
    </lineage>
</organism>
<dbReference type="STRING" id="1032488.HMPREF9371_1578"/>
<dbReference type="InterPro" id="IPR036413">
    <property type="entry name" value="YaeB-like_sf"/>
</dbReference>
<comment type="caution">
    <text evidence="4">The sequence shown here is derived from an EMBL/GenBank/DDBJ whole genome shotgun (WGS) entry which is preliminary data.</text>
</comment>
<dbReference type="EMBL" id="AGAY01000058">
    <property type="protein sequence ID" value="EGY52202.1"/>
    <property type="molecule type" value="Genomic_DNA"/>
</dbReference>
<reference evidence="4 5" key="1">
    <citation type="submission" date="2011-05" db="EMBL/GenBank/DDBJ databases">
        <authorList>
            <person name="Muzny D."/>
            <person name="Qin X."/>
            <person name="Deng J."/>
            <person name="Jiang H."/>
            <person name="Liu Y."/>
            <person name="Qu J."/>
            <person name="Song X.-Z."/>
            <person name="Zhang L."/>
            <person name="Thornton R."/>
            <person name="Coyle M."/>
            <person name="Francisco L."/>
            <person name="Jackson L."/>
            <person name="Javaid M."/>
            <person name="Korchina V."/>
            <person name="Kovar C."/>
            <person name="Mata R."/>
            <person name="Mathew T."/>
            <person name="Ngo R."/>
            <person name="Nguyen L."/>
            <person name="Nguyen N."/>
            <person name="Okwuonu G."/>
            <person name="Ongeri F."/>
            <person name="Pham C."/>
            <person name="Simmons D."/>
            <person name="Wilczek-Boney K."/>
            <person name="Hale W."/>
            <person name="Jakkamsetti A."/>
            <person name="Pham P."/>
            <person name="Ruth R."/>
            <person name="San Lucas F."/>
            <person name="Warren J."/>
            <person name="Zhang J."/>
            <person name="Zhao Z."/>
            <person name="Zhou C."/>
            <person name="Zhu D."/>
            <person name="Lee S."/>
            <person name="Bess C."/>
            <person name="Blankenburg K."/>
            <person name="Forbes L."/>
            <person name="Fu Q."/>
            <person name="Gubbala S."/>
            <person name="Hirani K."/>
            <person name="Jayaseelan J.C."/>
            <person name="Lara F."/>
            <person name="Munidasa M."/>
            <person name="Palculict T."/>
            <person name="Patil S."/>
            <person name="Pu L.-L."/>
            <person name="Saada N."/>
            <person name="Tang L."/>
            <person name="Weissenberger G."/>
            <person name="Zhu Y."/>
            <person name="Hemphill L."/>
            <person name="Shang Y."/>
            <person name="Youmans B."/>
            <person name="Ayvaz T."/>
            <person name="Ross M."/>
            <person name="Santibanez J."/>
            <person name="Aqrawi P."/>
            <person name="Gross S."/>
            <person name="Joshi V."/>
            <person name="Fowler G."/>
            <person name="Nazareth L."/>
            <person name="Reid J."/>
            <person name="Worley K."/>
            <person name="Petrosino J."/>
            <person name="Highlander S."/>
            <person name="Gibbs R."/>
        </authorList>
    </citation>
    <scope>NUCLEOTIDE SEQUENCE [LARGE SCALE GENOMIC DNA]</scope>
    <source>
        <strain evidence="4 5">871</strain>
    </source>
</reference>